<dbReference type="AlphaFoldDB" id="A0A8T2N3N5"/>
<dbReference type="OrthoDB" id="433738at2759"/>
<organism evidence="6 7">
    <name type="scientific">Albula glossodonta</name>
    <name type="common">roundjaw bonefish</name>
    <dbReference type="NCBI Taxonomy" id="121402"/>
    <lineage>
        <taxon>Eukaryota</taxon>
        <taxon>Metazoa</taxon>
        <taxon>Chordata</taxon>
        <taxon>Craniata</taxon>
        <taxon>Vertebrata</taxon>
        <taxon>Euteleostomi</taxon>
        <taxon>Actinopterygii</taxon>
        <taxon>Neopterygii</taxon>
        <taxon>Teleostei</taxon>
        <taxon>Albuliformes</taxon>
        <taxon>Albulidae</taxon>
        <taxon>Albula</taxon>
    </lineage>
</organism>
<evidence type="ECO:0000256" key="2">
    <source>
        <dbReference type="ARBA" id="ARBA00022737"/>
    </source>
</evidence>
<feature type="repeat" description="TPR" evidence="4">
    <location>
        <begin position="380"/>
        <end position="413"/>
    </location>
</feature>
<feature type="region of interest" description="Disordered" evidence="5">
    <location>
        <begin position="284"/>
        <end position="338"/>
    </location>
</feature>
<keyword evidence="3 4" id="KW-0802">TPR repeat</keyword>
<feature type="compositionally biased region" description="Basic and acidic residues" evidence="5">
    <location>
        <begin position="305"/>
        <end position="318"/>
    </location>
</feature>
<dbReference type="InterPro" id="IPR011990">
    <property type="entry name" value="TPR-like_helical_dom_sf"/>
</dbReference>
<dbReference type="PROSITE" id="PS50005">
    <property type="entry name" value="TPR"/>
    <property type="match status" value="1"/>
</dbReference>
<evidence type="ECO:0000256" key="5">
    <source>
        <dbReference type="SAM" id="MobiDB-lite"/>
    </source>
</evidence>
<dbReference type="PANTHER" id="PTHR46512:SF10">
    <property type="entry name" value="FK506-BINDING PROTEIN-LIKE"/>
    <property type="match status" value="1"/>
</dbReference>
<protein>
    <recommendedName>
        <fullName evidence="8">FK506-binding protein-like</fullName>
    </recommendedName>
</protein>
<sequence length="454" mass="48937">MTLLLLGGSCVIPGAHLQLNGFTSGIAALAFLPAMKTVSDFEEEGGDSIDDVTSWVSVCPGGLWAVRRKRTVDRGMGDETPKMGSLCRVKVWLRTGGTAVEGQGQCLPHTGEAEPEQADAPTLTQLLSHPRSQDTVLQVPLNTWVVLRLGEGQCDVIEGCVEGMRERERCELLVSALNGDSKPQPGQASAQGCAESEQSGGQRPGTDTAKGQDQHPSSPLLCSVELHSFTPGRESWEMGAPEKWQWVQEHRERGGHRFREGDLWGAADCYSRALKLLITLRGERGEEAVGPKGEEEENVPEGGGEGERGGDQERKEMPEGGGAQSDPQTGACKTTPSARERDMVRAGLHANMALCQLKLCQPGHAQHSSKRATELDPASAKAWYRLGQACSRTGELGQARAALRKVLDLQPGSATALRGLREVGAKEKEQDTKLGHRLSKMVTQQEVKECGRIQ</sequence>
<feature type="compositionally biased region" description="Polar residues" evidence="5">
    <location>
        <begin position="325"/>
        <end position="337"/>
    </location>
</feature>
<evidence type="ECO:0000256" key="1">
    <source>
        <dbReference type="ARBA" id="ARBA00022553"/>
    </source>
</evidence>
<name>A0A8T2N3N5_9TELE</name>
<evidence type="ECO:0008006" key="8">
    <source>
        <dbReference type="Google" id="ProtNLM"/>
    </source>
</evidence>
<evidence type="ECO:0000256" key="4">
    <source>
        <dbReference type="PROSITE-ProRule" id="PRU00339"/>
    </source>
</evidence>
<accession>A0A8T2N3N5</accession>
<evidence type="ECO:0000313" key="6">
    <source>
        <dbReference type="EMBL" id="KAG9331147.1"/>
    </source>
</evidence>
<evidence type="ECO:0000313" key="7">
    <source>
        <dbReference type="Proteomes" id="UP000824540"/>
    </source>
</evidence>
<dbReference type="SUPFAM" id="SSF48452">
    <property type="entry name" value="TPR-like"/>
    <property type="match status" value="1"/>
</dbReference>
<dbReference type="Proteomes" id="UP000824540">
    <property type="component" value="Unassembled WGS sequence"/>
</dbReference>
<dbReference type="EMBL" id="JAFBMS010000376">
    <property type="protein sequence ID" value="KAG9331147.1"/>
    <property type="molecule type" value="Genomic_DNA"/>
</dbReference>
<keyword evidence="7" id="KW-1185">Reference proteome</keyword>
<proteinExistence type="predicted"/>
<dbReference type="InterPro" id="IPR050754">
    <property type="entry name" value="FKBP4/5/8-like"/>
</dbReference>
<dbReference type="PANTHER" id="PTHR46512">
    <property type="entry name" value="PEPTIDYLPROLYL ISOMERASE"/>
    <property type="match status" value="1"/>
</dbReference>
<dbReference type="InterPro" id="IPR013105">
    <property type="entry name" value="TPR_2"/>
</dbReference>
<feature type="region of interest" description="Disordered" evidence="5">
    <location>
        <begin position="178"/>
        <end position="219"/>
    </location>
</feature>
<keyword evidence="1" id="KW-0597">Phosphoprotein</keyword>
<dbReference type="Gene3D" id="1.25.40.10">
    <property type="entry name" value="Tetratricopeptide repeat domain"/>
    <property type="match status" value="1"/>
</dbReference>
<dbReference type="InterPro" id="IPR019734">
    <property type="entry name" value="TPR_rpt"/>
</dbReference>
<gene>
    <name evidence="6" type="ORF">JZ751_019934</name>
</gene>
<evidence type="ECO:0000256" key="3">
    <source>
        <dbReference type="ARBA" id="ARBA00022803"/>
    </source>
</evidence>
<feature type="compositionally biased region" description="Basic and acidic residues" evidence="5">
    <location>
        <begin position="284"/>
        <end position="293"/>
    </location>
</feature>
<feature type="compositionally biased region" description="Polar residues" evidence="5">
    <location>
        <begin position="184"/>
        <end position="201"/>
    </location>
</feature>
<reference evidence="6" key="1">
    <citation type="thesis" date="2021" institute="BYU ScholarsArchive" country="Provo, UT, USA">
        <title>Applications of and Algorithms for Genome Assembly and Genomic Analyses with an Emphasis on Marine Teleosts.</title>
        <authorList>
            <person name="Pickett B.D."/>
        </authorList>
    </citation>
    <scope>NUCLEOTIDE SEQUENCE</scope>
    <source>
        <strain evidence="6">HI-2016</strain>
    </source>
</reference>
<keyword evidence="2" id="KW-0677">Repeat</keyword>
<dbReference type="Pfam" id="PF07719">
    <property type="entry name" value="TPR_2"/>
    <property type="match status" value="1"/>
</dbReference>
<comment type="caution">
    <text evidence="6">The sequence shown here is derived from an EMBL/GenBank/DDBJ whole genome shotgun (WGS) entry which is preliminary data.</text>
</comment>
<dbReference type="SMART" id="SM00028">
    <property type="entry name" value="TPR"/>
    <property type="match status" value="3"/>
</dbReference>